<dbReference type="RefSeq" id="XP_014539781.2">
    <property type="nucleotide sequence ID" value="XM_014684295.2"/>
</dbReference>
<dbReference type="Proteomes" id="UP000510686">
    <property type="component" value="Chromosome 7"/>
</dbReference>
<gene>
    <name evidence="2" type="ORF">G6M90_00g113220</name>
</gene>
<protein>
    <recommendedName>
        <fullName evidence="4">Protein kinase domain-containing protein</fullName>
    </recommendedName>
</protein>
<dbReference type="AlphaFoldDB" id="A0A7D5ZBS0"/>
<organism evidence="2 3">
    <name type="scientific">Metarhizium brunneum</name>
    <dbReference type="NCBI Taxonomy" id="500148"/>
    <lineage>
        <taxon>Eukaryota</taxon>
        <taxon>Fungi</taxon>
        <taxon>Dikarya</taxon>
        <taxon>Ascomycota</taxon>
        <taxon>Pezizomycotina</taxon>
        <taxon>Sordariomycetes</taxon>
        <taxon>Hypocreomycetidae</taxon>
        <taxon>Hypocreales</taxon>
        <taxon>Clavicipitaceae</taxon>
        <taxon>Metarhizium</taxon>
    </lineage>
</organism>
<dbReference type="Gene3D" id="1.10.510.10">
    <property type="entry name" value="Transferase(Phosphotransferase) domain 1"/>
    <property type="match status" value="1"/>
</dbReference>
<sequence length="338" mass="38575">MSSTTTPVAASSTAWTPIPYVPGRTMNLKTSCGKDIQLTITRVCSVTVSPVMEVQLRKPDGCRTAILKLFDRRFGHSREKHPYNQQAEAAWQDSVRSGLAKRLLDDLRNDEDSVRRARFQKDVDEGDSEEEEEEEEEEDDDDDDDNENDLAESEAIIYHTARTNYENEVRAYSQLKPLQGRCTPRFIESVIDSSPESPADLPVEYFQVPGIILEYLFGFPLSELTARIPNQPFLWEKIVQGAIDVVREVNMAGIVHHDCQPRNMMVSQIGRDVFRLYLIDFAQYAFRADYKDTDDLFDENGFAHIVNLYDNHGGIAILMSQRVKRETSYTLHLKALEG</sequence>
<accession>A0A7D5ZBS0</accession>
<evidence type="ECO:0000313" key="2">
    <source>
        <dbReference type="EMBL" id="QLI74146.1"/>
    </source>
</evidence>
<dbReference type="SUPFAM" id="SSF56112">
    <property type="entry name" value="Protein kinase-like (PK-like)"/>
    <property type="match status" value="1"/>
</dbReference>
<name>A0A7D5ZBS0_9HYPO</name>
<evidence type="ECO:0000256" key="1">
    <source>
        <dbReference type="SAM" id="MobiDB-lite"/>
    </source>
</evidence>
<evidence type="ECO:0008006" key="4">
    <source>
        <dbReference type="Google" id="ProtNLM"/>
    </source>
</evidence>
<dbReference type="OrthoDB" id="5134445at2759"/>
<dbReference type="InterPro" id="IPR011009">
    <property type="entry name" value="Kinase-like_dom_sf"/>
</dbReference>
<dbReference type="KEGG" id="mbrn:26247446"/>
<proteinExistence type="predicted"/>
<reference evidence="2 3" key="1">
    <citation type="submission" date="2020-07" db="EMBL/GenBank/DDBJ databases">
        <title>Telomere length de novo assembly of all 7 chromosomes of the fungus, Metarhizium brunneum, using a novel assembly pipeline.</title>
        <authorList>
            <person name="Saud z."/>
            <person name="Kortsinoglou A."/>
            <person name="Kouvelis V.N."/>
            <person name="Butt T.M."/>
        </authorList>
    </citation>
    <scope>NUCLEOTIDE SEQUENCE [LARGE SCALE GENOMIC DNA]</scope>
    <source>
        <strain evidence="2 3">4556</strain>
    </source>
</reference>
<feature type="compositionally biased region" description="Acidic residues" evidence="1">
    <location>
        <begin position="124"/>
        <end position="148"/>
    </location>
</feature>
<keyword evidence="3" id="KW-1185">Reference proteome</keyword>
<dbReference type="GeneID" id="26247446"/>
<evidence type="ECO:0000313" key="3">
    <source>
        <dbReference type="Proteomes" id="UP000510686"/>
    </source>
</evidence>
<feature type="region of interest" description="Disordered" evidence="1">
    <location>
        <begin position="116"/>
        <end position="148"/>
    </location>
</feature>
<dbReference type="EMBL" id="CP058938">
    <property type="protein sequence ID" value="QLI74146.1"/>
    <property type="molecule type" value="Genomic_DNA"/>
</dbReference>